<feature type="transmembrane region" description="Helical" evidence="13">
    <location>
        <begin position="20"/>
        <end position="42"/>
    </location>
</feature>
<keyword evidence="16" id="KW-1185">Reference proteome</keyword>
<dbReference type="InParanoid" id="H2ZVW3"/>
<dbReference type="GeneTree" id="ENSGT01150000286961"/>
<dbReference type="AlphaFoldDB" id="H2ZVW3"/>
<evidence type="ECO:0000256" key="13">
    <source>
        <dbReference type="SAM" id="Phobius"/>
    </source>
</evidence>
<reference evidence="15" key="2">
    <citation type="submission" date="2025-08" db="UniProtKB">
        <authorList>
            <consortium name="Ensembl"/>
        </authorList>
    </citation>
    <scope>IDENTIFICATION</scope>
</reference>
<proteinExistence type="inferred from homology"/>
<feature type="transmembrane region" description="Helical" evidence="13">
    <location>
        <begin position="54"/>
        <end position="77"/>
    </location>
</feature>
<dbReference type="SUPFAM" id="SSF81321">
    <property type="entry name" value="Family A G protein-coupled receptor-like"/>
    <property type="match status" value="1"/>
</dbReference>
<dbReference type="Ensembl" id="ENSLACT00000001547.1">
    <property type="protein sequence ID" value="ENSLACP00000001534.1"/>
    <property type="gene ID" value="ENSLACG00000001372.1"/>
</dbReference>
<dbReference type="OMA" id="FLEYRIN"/>
<evidence type="ECO:0000256" key="7">
    <source>
        <dbReference type="ARBA" id="ARBA00023040"/>
    </source>
</evidence>
<dbReference type="EMBL" id="AFYH01214996">
    <property type="status" value="NOT_ANNOTATED_CDS"/>
    <property type="molecule type" value="Genomic_DNA"/>
</dbReference>
<keyword evidence="10 12" id="KW-0807">Transducer</keyword>
<feature type="transmembrane region" description="Helical" evidence="13">
    <location>
        <begin position="139"/>
        <end position="161"/>
    </location>
</feature>
<dbReference type="GO" id="GO:0004930">
    <property type="term" value="F:G protein-coupled receptor activity"/>
    <property type="evidence" value="ECO:0007669"/>
    <property type="project" value="UniProtKB-KW"/>
</dbReference>
<organism evidence="15 16">
    <name type="scientific">Latimeria chalumnae</name>
    <name type="common">Coelacanth</name>
    <dbReference type="NCBI Taxonomy" id="7897"/>
    <lineage>
        <taxon>Eukaryota</taxon>
        <taxon>Metazoa</taxon>
        <taxon>Chordata</taxon>
        <taxon>Craniata</taxon>
        <taxon>Vertebrata</taxon>
        <taxon>Euteleostomi</taxon>
        <taxon>Coelacanthiformes</taxon>
        <taxon>Coelacanthidae</taxon>
        <taxon>Latimeria</taxon>
    </lineage>
</organism>
<feature type="domain" description="G-protein coupled receptors family 1 profile" evidence="14">
    <location>
        <begin position="33"/>
        <end position="253"/>
    </location>
</feature>
<dbReference type="InterPro" id="IPR017452">
    <property type="entry name" value="GPCR_Rhodpsn_7TM"/>
</dbReference>
<reference evidence="16" key="1">
    <citation type="submission" date="2011-08" db="EMBL/GenBank/DDBJ databases">
        <title>The draft genome of Latimeria chalumnae.</title>
        <authorList>
            <person name="Di Palma F."/>
            <person name="Alfoldi J."/>
            <person name="Johnson J."/>
            <person name="Berlin A."/>
            <person name="Gnerre S."/>
            <person name="Jaffe D."/>
            <person name="MacCallum I."/>
            <person name="Young S."/>
            <person name="Walker B.J."/>
            <person name="Lander E."/>
            <person name="Lindblad-Toh K."/>
        </authorList>
    </citation>
    <scope>NUCLEOTIDE SEQUENCE [LARGE SCALE GENOMIC DNA]</scope>
    <source>
        <strain evidence="16">Wild caught</strain>
    </source>
</reference>
<feature type="transmembrane region" description="Helical" evidence="13">
    <location>
        <begin position="97"/>
        <end position="118"/>
    </location>
</feature>
<evidence type="ECO:0000256" key="5">
    <source>
        <dbReference type="ARBA" id="ARBA00022692"/>
    </source>
</evidence>
<dbReference type="PANTHER" id="PTHR11394">
    <property type="entry name" value="TASTE RECEPTOR TYPE 2"/>
    <property type="match status" value="1"/>
</dbReference>
<dbReference type="GO" id="GO:0016020">
    <property type="term" value="C:membrane"/>
    <property type="evidence" value="ECO:0007669"/>
    <property type="project" value="UniProtKB-SubCell"/>
</dbReference>
<keyword evidence="4 12" id="KW-0716">Sensory transduction</keyword>
<name>H2ZVW3_LATCH</name>
<evidence type="ECO:0000256" key="3">
    <source>
        <dbReference type="ARBA" id="ARBA00022480"/>
    </source>
</evidence>
<feature type="transmembrane region" description="Helical" evidence="13">
    <location>
        <begin position="235"/>
        <end position="259"/>
    </location>
</feature>
<evidence type="ECO:0000256" key="2">
    <source>
        <dbReference type="ARBA" id="ARBA00007376"/>
    </source>
</evidence>
<evidence type="ECO:0000256" key="9">
    <source>
        <dbReference type="ARBA" id="ARBA00023170"/>
    </source>
</evidence>
<dbReference type="GO" id="GO:0033038">
    <property type="term" value="F:bitter taste receptor activity"/>
    <property type="evidence" value="ECO:0007669"/>
    <property type="project" value="InterPro"/>
</dbReference>
<accession>H2ZVW3</accession>
<dbReference type="Proteomes" id="UP000008672">
    <property type="component" value="Unassembled WGS sequence"/>
</dbReference>
<comment type="subcellular location">
    <subcellularLocation>
        <location evidence="1 12">Membrane</location>
        <topology evidence="1 12">Multi-pass membrane protein</topology>
    </subcellularLocation>
</comment>
<keyword evidence="7 12" id="KW-0297">G-protein coupled receptor</keyword>
<comment type="similarity">
    <text evidence="2 11">Belongs to the G-protein coupled receptor T2R family.</text>
</comment>
<evidence type="ECO:0000256" key="11">
    <source>
        <dbReference type="RuleBase" id="RU004423"/>
    </source>
</evidence>
<dbReference type="Pfam" id="PF05296">
    <property type="entry name" value="TAS2R"/>
    <property type="match status" value="1"/>
</dbReference>
<evidence type="ECO:0000313" key="16">
    <source>
        <dbReference type="Proteomes" id="UP000008672"/>
    </source>
</evidence>
<evidence type="ECO:0000256" key="6">
    <source>
        <dbReference type="ARBA" id="ARBA00022989"/>
    </source>
</evidence>
<dbReference type="PROSITE" id="PS50262">
    <property type="entry name" value="G_PROTEIN_RECEP_F1_2"/>
    <property type="match status" value="1"/>
</dbReference>
<evidence type="ECO:0000256" key="10">
    <source>
        <dbReference type="ARBA" id="ARBA00023224"/>
    </source>
</evidence>
<evidence type="ECO:0000313" key="15">
    <source>
        <dbReference type="Ensembl" id="ENSLACP00000001534.1"/>
    </source>
</evidence>
<feature type="transmembrane region" description="Helical" evidence="13">
    <location>
        <begin position="271"/>
        <end position="295"/>
    </location>
</feature>
<evidence type="ECO:0000256" key="4">
    <source>
        <dbReference type="ARBA" id="ARBA00022606"/>
    </source>
</evidence>
<protein>
    <recommendedName>
        <fullName evidence="12">Taste receptor type 2</fullName>
    </recommendedName>
</protein>
<reference evidence="15" key="3">
    <citation type="submission" date="2025-09" db="UniProtKB">
        <authorList>
            <consortium name="Ensembl"/>
        </authorList>
    </citation>
    <scope>IDENTIFICATION</scope>
</reference>
<dbReference type="FunCoup" id="H2ZVW3">
    <property type="interactions" value="246"/>
</dbReference>
<feature type="transmembrane region" description="Helical" evidence="13">
    <location>
        <begin position="185"/>
        <end position="214"/>
    </location>
</feature>
<dbReference type="Gene3D" id="1.20.1070.10">
    <property type="entry name" value="Rhodopsin 7-helix transmembrane proteins"/>
    <property type="match status" value="1"/>
</dbReference>
<evidence type="ECO:0000256" key="12">
    <source>
        <dbReference type="RuleBase" id="RU004424"/>
    </source>
</evidence>
<evidence type="ECO:0000259" key="14">
    <source>
        <dbReference type="PROSITE" id="PS50262"/>
    </source>
</evidence>
<keyword evidence="9 12" id="KW-0675">Receptor</keyword>
<evidence type="ECO:0000256" key="8">
    <source>
        <dbReference type="ARBA" id="ARBA00023136"/>
    </source>
</evidence>
<dbReference type="HOGENOM" id="CLU_072337_0_0_1"/>
<keyword evidence="5 12" id="KW-0812">Transmembrane</keyword>
<dbReference type="InterPro" id="IPR007960">
    <property type="entry name" value="TAS2R"/>
</dbReference>
<keyword evidence="6 13" id="KW-1133">Transmembrane helix</keyword>
<dbReference type="eggNOG" id="ENOG502S2SI">
    <property type="taxonomic scope" value="Eukaryota"/>
</dbReference>
<evidence type="ECO:0000256" key="1">
    <source>
        <dbReference type="ARBA" id="ARBA00004141"/>
    </source>
</evidence>
<keyword evidence="3 12" id="KW-0919">Taste</keyword>
<sequence>QLFVTGNSLEMATAGTIVEVTLRLVMILFSILWNLFIVRVYFLEYRINKALQPTELIVTLLALFNVCLPVCLVIPVLRLNFFCRYFGEEVVKLIEVVIIFISKSSYWFTAWLCFFYCMKIVKFNWRFLLRLKQKISSMVKGLIVFTLMFCFSLSVPIISIIKLKTNSSYTPKECQSIFGRGKSTIIYGVIFTVFTSLLPLAIMVVSSLTIVIFLCRHSRNLTKNVSTNGSSHSDAHTAVAIMLVCLIVLYIACTSTVMAANLQASLGNIDLFVGISVSSYLYSGGSAVLLVIGTVKLRQSFKKL</sequence>
<keyword evidence="8 12" id="KW-0472">Membrane</keyword>
<dbReference type="PANTHER" id="PTHR11394:SF47">
    <property type="entry name" value="TASTE RECEPTOR TYPE 2 MEMBER 40"/>
    <property type="match status" value="1"/>
</dbReference>